<evidence type="ECO:0000256" key="1">
    <source>
        <dbReference type="RuleBase" id="RU363076"/>
    </source>
</evidence>
<dbReference type="PROSITE" id="PS50895">
    <property type="entry name" value="SURF1"/>
    <property type="match status" value="1"/>
</dbReference>
<keyword evidence="1" id="KW-1003">Cell membrane</keyword>
<keyword evidence="1" id="KW-1133">Transmembrane helix</keyword>
<organism evidence="2 3">
    <name type="scientific">Microbacterium lacticum</name>
    <dbReference type="NCBI Taxonomy" id="33885"/>
    <lineage>
        <taxon>Bacteria</taxon>
        <taxon>Bacillati</taxon>
        <taxon>Actinomycetota</taxon>
        <taxon>Actinomycetes</taxon>
        <taxon>Micrococcales</taxon>
        <taxon>Microbacteriaceae</taxon>
        <taxon>Microbacterium</taxon>
    </lineage>
</organism>
<dbReference type="Pfam" id="PF02104">
    <property type="entry name" value="SURF1"/>
    <property type="match status" value="1"/>
</dbReference>
<evidence type="ECO:0000313" key="2">
    <source>
        <dbReference type="EMBL" id="TQM91345.1"/>
    </source>
</evidence>
<name>A0A4Y3UNU0_9MICO</name>
<comment type="subcellular location">
    <subcellularLocation>
        <location evidence="1">Cell membrane</location>
        <topology evidence="1">Multi-pass membrane protein</topology>
    </subcellularLocation>
</comment>
<feature type="transmembrane region" description="Helical" evidence="1">
    <location>
        <begin position="28"/>
        <end position="46"/>
    </location>
</feature>
<accession>A0A4Y3UNU0</accession>
<keyword evidence="1" id="KW-0812">Transmembrane</keyword>
<comment type="similarity">
    <text evidence="1">Belongs to the SURF1 family.</text>
</comment>
<proteinExistence type="inferred from homology"/>
<gene>
    <name evidence="2" type="ORF">FHX68_2560</name>
</gene>
<dbReference type="Proteomes" id="UP000319804">
    <property type="component" value="Unassembled WGS sequence"/>
</dbReference>
<comment type="caution">
    <text evidence="2">The sequence shown here is derived from an EMBL/GenBank/DDBJ whole genome shotgun (WGS) entry which is preliminary data.</text>
</comment>
<dbReference type="EMBL" id="VFPS01000005">
    <property type="protein sequence ID" value="TQM91345.1"/>
    <property type="molecule type" value="Genomic_DNA"/>
</dbReference>
<sequence>MTGALPERAPASDEVFPPTLREVMLRPWWIGMLGFALLVAAVFAWLGQWQLGRAIDTDPPPAGITEQVEPIAEVVAPGEYLPEPLVGQRVDVAGAFVAGDFLVVSSRYNGGEEGYWVTGQLRVDPTGSGAAAVADATDGPTSLAVAIGWTADRAAADAAASTLNADPGAAVQLTGRLISDEGPALPPRGAPATEMTRMSPAALLGRWHDVAELNVYRPYLVAETAETAETAGAGESLPAGLQPIDSPAPDEGSNVNWLNIFYAVEWAIFAGFAFYMWYRLARDAWEKEVEALEEAASAHHPSDR</sequence>
<evidence type="ECO:0000313" key="3">
    <source>
        <dbReference type="Proteomes" id="UP000319804"/>
    </source>
</evidence>
<reference evidence="2 3" key="1">
    <citation type="submission" date="2019-06" db="EMBL/GenBank/DDBJ databases">
        <title>Sequencing the genomes of 1000 actinobacteria strains.</title>
        <authorList>
            <person name="Klenk H.-P."/>
        </authorList>
    </citation>
    <scope>NUCLEOTIDE SEQUENCE [LARGE SCALE GENOMIC DNA]</scope>
    <source>
        <strain evidence="2 3">DSM 20427</strain>
    </source>
</reference>
<feature type="transmembrane region" description="Helical" evidence="1">
    <location>
        <begin position="260"/>
        <end position="278"/>
    </location>
</feature>
<dbReference type="GO" id="GO:0005886">
    <property type="term" value="C:plasma membrane"/>
    <property type="evidence" value="ECO:0007669"/>
    <property type="project" value="UniProtKB-SubCell"/>
</dbReference>
<keyword evidence="1" id="KW-0472">Membrane</keyword>
<keyword evidence="3" id="KW-1185">Reference proteome</keyword>
<dbReference type="AlphaFoldDB" id="A0A4Y3UNU0"/>
<protein>
    <recommendedName>
        <fullName evidence="1">SURF1-like protein</fullName>
    </recommendedName>
</protein>
<dbReference type="InterPro" id="IPR002994">
    <property type="entry name" value="Surf1/Shy1"/>
</dbReference>